<sequence length="316" mass="34315">GRGDASGQSRRSQGLPEEHASLDEVVRAAQKAGAAKRKAAREAKAKSSEKEPTPAPSVQDDAHQVSSDGELDVQDPDPKAAQDQGESVQDELAKASAGGADEIEPPAADRCSDSPLPDQDAEQAATDVQEVDELEDSQETSPSAQATMTNPESSVQEASAKTALNQAVPHQGPDPGSLRSGSPDQRFAEVQEKAFVAQQVSRWERVESERVTPPTVEYSWPTPRPDAQPWMAAMLTTSRYLSARALLEDQDGGWIAELRLDRRYLSTTQDLMAVQVPVQMLTPRECMTILQDLLFEAGFMFDRILVNAYNASSRSR</sequence>
<organism evidence="2 3">
    <name type="scientific">Phytophthora sojae (strain P6497)</name>
    <name type="common">Soybean stem and root rot agent</name>
    <name type="synonym">Phytophthora megasperma f. sp. glycines</name>
    <dbReference type="NCBI Taxonomy" id="1094619"/>
    <lineage>
        <taxon>Eukaryota</taxon>
        <taxon>Sar</taxon>
        <taxon>Stramenopiles</taxon>
        <taxon>Oomycota</taxon>
        <taxon>Peronosporomycetes</taxon>
        <taxon>Peronosporales</taxon>
        <taxon>Peronosporaceae</taxon>
        <taxon>Phytophthora</taxon>
    </lineage>
</organism>
<evidence type="ECO:0000313" key="2">
    <source>
        <dbReference type="EMBL" id="EGZ18375.1"/>
    </source>
</evidence>
<dbReference type="EMBL" id="JH159154">
    <property type="protein sequence ID" value="EGZ18375.1"/>
    <property type="molecule type" value="Genomic_DNA"/>
</dbReference>
<dbReference type="KEGG" id="psoj:PHYSODRAFT_499692"/>
<evidence type="ECO:0000313" key="3">
    <source>
        <dbReference type="Proteomes" id="UP000002640"/>
    </source>
</evidence>
<evidence type="ECO:0000256" key="1">
    <source>
        <dbReference type="SAM" id="MobiDB-lite"/>
    </source>
</evidence>
<protein>
    <submittedName>
        <fullName evidence="2">Uncharacterized protein</fullName>
    </submittedName>
</protein>
<feature type="compositionally biased region" description="Basic and acidic residues" evidence="1">
    <location>
        <begin position="16"/>
        <end position="26"/>
    </location>
</feature>
<feature type="non-terminal residue" evidence="2">
    <location>
        <position position="1"/>
    </location>
</feature>
<dbReference type="AlphaFoldDB" id="G4ZDN6"/>
<dbReference type="RefSeq" id="XP_009527433.1">
    <property type="nucleotide sequence ID" value="XM_009529138.1"/>
</dbReference>
<accession>G4ZDN6</accession>
<feature type="compositionally biased region" description="Polar residues" evidence="1">
    <location>
        <begin position="1"/>
        <end position="12"/>
    </location>
</feature>
<feature type="region of interest" description="Disordered" evidence="1">
    <location>
        <begin position="1"/>
        <end position="161"/>
    </location>
</feature>
<dbReference type="InParanoid" id="G4ZDN6"/>
<keyword evidence="3" id="KW-1185">Reference proteome</keyword>
<proteinExistence type="predicted"/>
<gene>
    <name evidence="2" type="ORF">PHYSODRAFT_499692</name>
</gene>
<reference evidence="2 3" key="1">
    <citation type="journal article" date="2006" name="Science">
        <title>Phytophthora genome sequences uncover evolutionary origins and mechanisms of pathogenesis.</title>
        <authorList>
            <person name="Tyler B.M."/>
            <person name="Tripathy S."/>
            <person name="Zhang X."/>
            <person name="Dehal P."/>
            <person name="Jiang R.H."/>
            <person name="Aerts A."/>
            <person name="Arredondo F.D."/>
            <person name="Baxter L."/>
            <person name="Bensasson D."/>
            <person name="Beynon J.L."/>
            <person name="Chapman J."/>
            <person name="Damasceno C.M."/>
            <person name="Dorrance A.E."/>
            <person name="Dou D."/>
            <person name="Dickerman A.W."/>
            <person name="Dubchak I.L."/>
            <person name="Garbelotto M."/>
            <person name="Gijzen M."/>
            <person name="Gordon S.G."/>
            <person name="Govers F."/>
            <person name="Grunwald N.J."/>
            <person name="Huang W."/>
            <person name="Ivors K.L."/>
            <person name="Jones R.W."/>
            <person name="Kamoun S."/>
            <person name="Krampis K."/>
            <person name="Lamour K.H."/>
            <person name="Lee M.K."/>
            <person name="McDonald W.H."/>
            <person name="Medina M."/>
            <person name="Meijer H.J."/>
            <person name="Nordberg E.K."/>
            <person name="Maclean D.J."/>
            <person name="Ospina-Giraldo M.D."/>
            <person name="Morris P.F."/>
            <person name="Phuntumart V."/>
            <person name="Putnam N.H."/>
            <person name="Rash S."/>
            <person name="Rose J.K."/>
            <person name="Sakihama Y."/>
            <person name="Salamov A.A."/>
            <person name="Savidor A."/>
            <person name="Scheuring C.F."/>
            <person name="Smith B.M."/>
            <person name="Sobral B.W."/>
            <person name="Terry A."/>
            <person name="Torto-Alalibo T.A."/>
            <person name="Win J."/>
            <person name="Xu Z."/>
            <person name="Zhang H."/>
            <person name="Grigoriev I.V."/>
            <person name="Rokhsar D.S."/>
            <person name="Boore J.L."/>
        </authorList>
    </citation>
    <scope>NUCLEOTIDE SEQUENCE [LARGE SCALE GENOMIC DNA]</scope>
    <source>
        <strain evidence="2 3">P6497</strain>
    </source>
</reference>
<dbReference type="Proteomes" id="UP000002640">
    <property type="component" value="Unassembled WGS sequence"/>
</dbReference>
<feature type="compositionally biased region" description="Basic and acidic residues" evidence="1">
    <location>
        <begin position="40"/>
        <end position="52"/>
    </location>
</feature>
<feature type="compositionally biased region" description="Acidic residues" evidence="1">
    <location>
        <begin position="129"/>
        <end position="138"/>
    </location>
</feature>
<dbReference type="GeneID" id="20657732"/>
<name>G4ZDN6_PHYSP</name>
<feature type="compositionally biased region" description="Polar residues" evidence="1">
    <location>
        <begin position="139"/>
        <end position="161"/>
    </location>
</feature>